<feature type="transmembrane region" description="Helical" evidence="1">
    <location>
        <begin position="136"/>
        <end position="158"/>
    </location>
</feature>
<evidence type="ECO:0000313" key="3">
    <source>
        <dbReference type="Proteomes" id="UP000516320"/>
    </source>
</evidence>
<keyword evidence="1" id="KW-0812">Transmembrane</keyword>
<dbReference type="RefSeq" id="WP_187975705.1">
    <property type="nucleotide sequence ID" value="NZ_CP046884.1"/>
</dbReference>
<evidence type="ECO:0000313" key="2">
    <source>
        <dbReference type="EMBL" id="QNQ90247.1"/>
    </source>
</evidence>
<sequence length="164" mass="17548">MDALQSDLAQQLAEGHVAIESPHLGDSPFVDQEGKLSQIAVEAENDGFGSLGIVIVNHDPSEAGGLRNLGIDLLNDSDLDTIVLRSPTIVDVVSKTHHRAELEIGRNNLAQNLDPVAYPGQLHAFIADLDNYSAPWGMFSLIAAIVVGAVFVAAWRAARTAFIR</sequence>
<accession>A0A7H0SNX2</accession>
<proteinExistence type="predicted"/>
<dbReference type="AlphaFoldDB" id="A0A7H0SNX2"/>
<name>A0A7H0SNX2_9CORY</name>
<keyword evidence="1" id="KW-1133">Transmembrane helix</keyword>
<organism evidence="2 3">
    <name type="scientific">Corynebacterium poyangense</name>
    <dbReference type="NCBI Taxonomy" id="2684405"/>
    <lineage>
        <taxon>Bacteria</taxon>
        <taxon>Bacillati</taxon>
        <taxon>Actinomycetota</taxon>
        <taxon>Actinomycetes</taxon>
        <taxon>Mycobacteriales</taxon>
        <taxon>Corynebacteriaceae</taxon>
        <taxon>Corynebacterium</taxon>
    </lineage>
</organism>
<dbReference type="EMBL" id="CP046884">
    <property type="protein sequence ID" value="QNQ90247.1"/>
    <property type="molecule type" value="Genomic_DNA"/>
</dbReference>
<gene>
    <name evidence="2" type="ORF">GP475_06050</name>
</gene>
<keyword evidence="3" id="KW-1185">Reference proteome</keyword>
<dbReference type="KEGG" id="cpoy:GP475_06050"/>
<dbReference type="Pfam" id="PF20381">
    <property type="entry name" value="Rv1476"/>
    <property type="match status" value="1"/>
</dbReference>
<dbReference type="InterPro" id="IPR046498">
    <property type="entry name" value="Rv1476-like"/>
</dbReference>
<protein>
    <submittedName>
        <fullName evidence="2">Uncharacterized protein</fullName>
    </submittedName>
</protein>
<evidence type="ECO:0000256" key="1">
    <source>
        <dbReference type="SAM" id="Phobius"/>
    </source>
</evidence>
<reference evidence="2 3" key="1">
    <citation type="submission" date="2019-12" db="EMBL/GenBank/DDBJ databases">
        <title>Corynebacterium sp. nov., isolated from feces of the Anser Albifrons in China.</title>
        <authorList>
            <person name="Liu Q."/>
        </authorList>
    </citation>
    <scope>NUCLEOTIDE SEQUENCE [LARGE SCALE GENOMIC DNA]</scope>
    <source>
        <strain evidence="2 3">4H37-19</strain>
    </source>
</reference>
<keyword evidence="1" id="KW-0472">Membrane</keyword>
<dbReference type="Proteomes" id="UP000516320">
    <property type="component" value="Chromosome"/>
</dbReference>